<dbReference type="Gene3D" id="6.10.140.2220">
    <property type="match status" value="1"/>
</dbReference>
<gene>
    <name evidence="6" type="ORF">EXIGLDRAFT_841072</name>
</gene>
<keyword evidence="7" id="KW-1185">Reference proteome</keyword>
<evidence type="ECO:0000256" key="1">
    <source>
        <dbReference type="ARBA" id="ARBA00022723"/>
    </source>
</evidence>
<evidence type="ECO:0000313" key="7">
    <source>
        <dbReference type="Proteomes" id="UP000077266"/>
    </source>
</evidence>
<dbReference type="AlphaFoldDB" id="A0A165E3K8"/>
<dbReference type="Proteomes" id="UP000077266">
    <property type="component" value="Unassembled WGS sequence"/>
</dbReference>
<feature type="domain" description="MYND-type" evidence="5">
    <location>
        <begin position="338"/>
        <end position="385"/>
    </location>
</feature>
<accession>A0A165E3K8</accession>
<dbReference type="PROSITE" id="PS50865">
    <property type="entry name" value="ZF_MYND_2"/>
    <property type="match status" value="1"/>
</dbReference>
<keyword evidence="1" id="KW-0479">Metal-binding</keyword>
<keyword evidence="3" id="KW-0862">Zinc</keyword>
<dbReference type="GO" id="GO:0008270">
    <property type="term" value="F:zinc ion binding"/>
    <property type="evidence" value="ECO:0007669"/>
    <property type="project" value="UniProtKB-KW"/>
</dbReference>
<sequence>MDIMAVHLLPTLRDAHRPTFCVDCTLYPLEFLLKLLPTSHTTRNALILRQHHHELLTTIMNFLTTPRSDEDLDILRDSLLRASSACPRRASHLPSPVPVGDIAGDALQALACPISAAIKTAPNLLRTQLFSRKSLWPRSATDLLPRPPKESLTALLTWADRSERSRLWAHTITACDLVCILLNVCRPEILPELFVHDTRLLCIDVFVRQLDAATADFRNGVMSNHPLALIECVVVVFDAINNGVGSHNHDWATFTRDSEPRLIRALDAAWHCVDETTHRSLKQMITVLQHNSCLVTGSYGLLSQPVLDGFRDICGNADVYTMLYYILKEVDGGVECNYRECKKHARNVEGGRLRKCGSCRLMRYCSRDCQKRHWGAEPLAHKIICPALKEIFLFASLAMDNDAFGAACRSSPRSQHFFQLVYQFLSHDDGIDFRIALEERLSSATD</sequence>
<keyword evidence="2 4" id="KW-0863">Zinc-finger</keyword>
<dbReference type="InterPro" id="IPR002893">
    <property type="entry name" value="Znf_MYND"/>
</dbReference>
<protein>
    <recommendedName>
        <fullName evidence="5">MYND-type domain-containing protein</fullName>
    </recommendedName>
</protein>
<reference evidence="6 7" key="1">
    <citation type="journal article" date="2016" name="Mol. Biol. Evol.">
        <title>Comparative Genomics of Early-Diverging Mushroom-Forming Fungi Provides Insights into the Origins of Lignocellulose Decay Capabilities.</title>
        <authorList>
            <person name="Nagy L.G."/>
            <person name="Riley R."/>
            <person name="Tritt A."/>
            <person name="Adam C."/>
            <person name="Daum C."/>
            <person name="Floudas D."/>
            <person name="Sun H."/>
            <person name="Yadav J.S."/>
            <person name="Pangilinan J."/>
            <person name="Larsson K.H."/>
            <person name="Matsuura K."/>
            <person name="Barry K."/>
            <person name="Labutti K."/>
            <person name="Kuo R."/>
            <person name="Ohm R.A."/>
            <person name="Bhattacharya S.S."/>
            <person name="Shirouzu T."/>
            <person name="Yoshinaga Y."/>
            <person name="Martin F.M."/>
            <person name="Grigoriev I.V."/>
            <person name="Hibbett D.S."/>
        </authorList>
    </citation>
    <scope>NUCLEOTIDE SEQUENCE [LARGE SCALE GENOMIC DNA]</scope>
    <source>
        <strain evidence="6 7">HHB12029</strain>
    </source>
</reference>
<evidence type="ECO:0000256" key="3">
    <source>
        <dbReference type="ARBA" id="ARBA00022833"/>
    </source>
</evidence>
<evidence type="ECO:0000259" key="5">
    <source>
        <dbReference type="PROSITE" id="PS50865"/>
    </source>
</evidence>
<dbReference type="SUPFAM" id="SSF144232">
    <property type="entry name" value="HIT/MYND zinc finger-like"/>
    <property type="match status" value="1"/>
</dbReference>
<evidence type="ECO:0000313" key="6">
    <source>
        <dbReference type="EMBL" id="KZV85991.1"/>
    </source>
</evidence>
<organism evidence="6 7">
    <name type="scientific">Exidia glandulosa HHB12029</name>
    <dbReference type="NCBI Taxonomy" id="1314781"/>
    <lineage>
        <taxon>Eukaryota</taxon>
        <taxon>Fungi</taxon>
        <taxon>Dikarya</taxon>
        <taxon>Basidiomycota</taxon>
        <taxon>Agaricomycotina</taxon>
        <taxon>Agaricomycetes</taxon>
        <taxon>Auriculariales</taxon>
        <taxon>Exidiaceae</taxon>
        <taxon>Exidia</taxon>
    </lineage>
</organism>
<proteinExistence type="predicted"/>
<dbReference type="OrthoDB" id="5282002at2759"/>
<name>A0A165E3K8_EXIGL</name>
<evidence type="ECO:0000256" key="4">
    <source>
        <dbReference type="PROSITE-ProRule" id="PRU00134"/>
    </source>
</evidence>
<evidence type="ECO:0000256" key="2">
    <source>
        <dbReference type="ARBA" id="ARBA00022771"/>
    </source>
</evidence>
<dbReference type="InParanoid" id="A0A165E3K8"/>
<dbReference type="EMBL" id="KV426169">
    <property type="protein sequence ID" value="KZV85991.1"/>
    <property type="molecule type" value="Genomic_DNA"/>
</dbReference>
<dbReference type="Pfam" id="PF01753">
    <property type="entry name" value="zf-MYND"/>
    <property type="match status" value="1"/>
</dbReference>